<dbReference type="PANTHER" id="PTHR13815">
    <property type="entry name" value="GOLGIN-84"/>
    <property type="match status" value="1"/>
</dbReference>
<evidence type="ECO:0000256" key="4">
    <source>
        <dbReference type="ARBA" id="ARBA00023034"/>
    </source>
</evidence>
<feature type="compositionally biased region" description="Low complexity" evidence="8">
    <location>
        <begin position="350"/>
        <end position="364"/>
    </location>
</feature>
<evidence type="ECO:0000256" key="6">
    <source>
        <dbReference type="ARBA" id="ARBA00023136"/>
    </source>
</evidence>
<feature type="region of interest" description="Disordered" evidence="8">
    <location>
        <begin position="585"/>
        <end position="620"/>
    </location>
</feature>
<evidence type="ECO:0000313" key="11">
    <source>
        <dbReference type="Proteomes" id="UP001054252"/>
    </source>
</evidence>
<keyword evidence="2 9" id="KW-0812">Transmembrane</keyword>
<evidence type="ECO:0000256" key="1">
    <source>
        <dbReference type="ARBA" id="ARBA00004394"/>
    </source>
</evidence>
<feature type="compositionally biased region" description="Polar residues" evidence="8">
    <location>
        <begin position="397"/>
        <end position="414"/>
    </location>
</feature>
<dbReference type="Proteomes" id="UP001054252">
    <property type="component" value="Unassembled WGS sequence"/>
</dbReference>
<dbReference type="GO" id="GO:0031985">
    <property type="term" value="C:Golgi cisterna"/>
    <property type="evidence" value="ECO:0007669"/>
    <property type="project" value="TreeGrafter"/>
</dbReference>
<keyword evidence="5 7" id="KW-0175">Coiled coil</keyword>
<evidence type="ECO:0000313" key="10">
    <source>
        <dbReference type="EMBL" id="GKV23665.1"/>
    </source>
</evidence>
<evidence type="ECO:0000256" key="9">
    <source>
        <dbReference type="SAM" id="Phobius"/>
    </source>
</evidence>
<evidence type="ECO:0008006" key="12">
    <source>
        <dbReference type="Google" id="ProtNLM"/>
    </source>
</evidence>
<dbReference type="InterPro" id="IPR019177">
    <property type="entry name" value="Golgin_subfamily_A_member_5"/>
</dbReference>
<sequence length="967" mass="106238">MPGCATEEPFSSSVYFERASFSLGVSAHGGCTKDMPKEQKQPQHQSPHMPEGKCFKALPFHIAVWIVAAKPNPSKTVAVPLLLCHCYYATAAAPRLLLLHHCSATAAPLLYNYCAIAPPLLCHYAATNAPLLHHSYCCATIAVVAQSQSGSVYLDILVGNGDGGKICPSSKIPARIPVPVIRRNGDGRDSPALWPCGAPLTSLIAALTLNLLPPPSVPFRLFNSNYFTKTRNRRGVTILKCTACVTSARLRSFRWNYAEKKRIKWQIGSPRSSKPLKQSFNRHFSHPFSVCAGEYIDQQAAESLGKTERSGSDELKLDTSTKSSGVVSLKDQLKKKTQNNNDYQGKLDSDSNVNSVHSNNSYVNTQSREKEIASSPNSSPTPKPKATLTDSDWTELLGTSNQGTSPSGKRNNVVSVIRGLRKDGKRPGSSVLEAKRNQKSSSNAVKYVRRSDIALGTKLIGKPSDGEESSSSGRPSSVDMQNDGKNSEGLALDKVSVTNLSGERKDEMVEENGGSNSKDLLLDGLSLSLSKNHSLEKLAGMGKVAGASDGKTEVADACNKLRSSVKEKTKSNVAVTMAVANDLKRSSSFTSNGSSDSNTDSGSTSDSESEREREERRRRRERLLAERAAAKAGEAIKERENIVARLEGEKQSLEKILEERAKQQAQEASELQTTMMEMMEAVELEKQKHNNTRMEALQLLAKLETANADLAKSLATMQKKLELEIDQVAELRQQIELKEAAHEELRRRISSTHQPGTYLNLFTASKGVEFECKILEAEYSLVTDKIGQSQQKAKELEANIELTRKEMEEPTEVEIELKRRLGQLTDHLIQKQAQVEALSSEKATLLFRIETVSRMLEESKSNINGASSRDLESGTWKLSDSKLKPLQDKIRSGKMQLGSLLLQLDAIFSAGVVFLRRNPTAKMWSLVYLFCLHFWVLYILMSHSRVSNEARSGAVISLENINNTAGI</sequence>
<comment type="subcellular location">
    <subcellularLocation>
        <location evidence="1">Golgi apparatus membrane</location>
    </subcellularLocation>
</comment>
<evidence type="ECO:0000256" key="3">
    <source>
        <dbReference type="ARBA" id="ARBA00022989"/>
    </source>
</evidence>
<dbReference type="GO" id="GO:0000301">
    <property type="term" value="P:retrograde transport, vesicle recycling within Golgi"/>
    <property type="evidence" value="ECO:0007669"/>
    <property type="project" value="TreeGrafter"/>
</dbReference>
<dbReference type="PANTHER" id="PTHR13815:SF5">
    <property type="entry name" value="GOLGIN CANDIDATE 2"/>
    <property type="match status" value="1"/>
</dbReference>
<gene>
    <name evidence="10" type="ORF">SLEP1_g33369</name>
</gene>
<keyword evidence="3 9" id="KW-1133">Transmembrane helix</keyword>
<dbReference type="AlphaFoldDB" id="A0AAV5KGF6"/>
<dbReference type="Pfam" id="PF09787">
    <property type="entry name" value="Golgin_A5"/>
    <property type="match status" value="1"/>
</dbReference>
<protein>
    <recommendedName>
        <fullName evidence="12">Golgin candidate 2</fullName>
    </recommendedName>
</protein>
<keyword evidence="4" id="KW-0333">Golgi apparatus</keyword>
<organism evidence="10 11">
    <name type="scientific">Rubroshorea leprosula</name>
    <dbReference type="NCBI Taxonomy" id="152421"/>
    <lineage>
        <taxon>Eukaryota</taxon>
        <taxon>Viridiplantae</taxon>
        <taxon>Streptophyta</taxon>
        <taxon>Embryophyta</taxon>
        <taxon>Tracheophyta</taxon>
        <taxon>Spermatophyta</taxon>
        <taxon>Magnoliopsida</taxon>
        <taxon>eudicotyledons</taxon>
        <taxon>Gunneridae</taxon>
        <taxon>Pentapetalae</taxon>
        <taxon>rosids</taxon>
        <taxon>malvids</taxon>
        <taxon>Malvales</taxon>
        <taxon>Dipterocarpaceae</taxon>
        <taxon>Rubroshorea</taxon>
    </lineage>
</organism>
<evidence type="ECO:0000256" key="7">
    <source>
        <dbReference type="SAM" id="Coils"/>
    </source>
</evidence>
<dbReference type="GO" id="GO:0007030">
    <property type="term" value="P:Golgi organization"/>
    <property type="evidence" value="ECO:0007669"/>
    <property type="project" value="InterPro"/>
</dbReference>
<feature type="compositionally biased region" description="Basic and acidic residues" evidence="8">
    <location>
        <begin position="305"/>
        <end position="319"/>
    </location>
</feature>
<proteinExistence type="predicted"/>
<feature type="coiled-coil region" evidence="7">
    <location>
        <begin position="636"/>
        <end position="748"/>
    </location>
</feature>
<evidence type="ECO:0000256" key="8">
    <source>
        <dbReference type="SAM" id="MobiDB-lite"/>
    </source>
</evidence>
<feature type="region of interest" description="Disordered" evidence="8">
    <location>
        <begin position="302"/>
        <end position="494"/>
    </location>
</feature>
<feature type="compositionally biased region" description="Low complexity" evidence="8">
    <location>
        <begin position="586"/>
        <end position="606"/>
    </location>
</feature>
<accession>A0AAV5KGF6</accession>
<evidence type="ECO:0000256" key="5">
    <source>
        <dbReference type="ARBA" id="ARBA00023054"/>
    </source>
</evidence>
<feature type="compositionally biased region" description="Low complexity" evidence="8">
    <location>
        <begin position="373"/>
        <end position="387"/>
    </location>
</feature>
<name>A0AAV5KGF6_9ROSI</name>
<feature type="transmembrane region" description="Helical" evidence="9">
    <location>
        <begin position="921"/>
        <end position="941"/>
    </location>
</feature>
<dbReference type="GO" id="GO:0000139">
    <property type="term" value="C:Golgi membrane"/>
    <property type="evidence" value="ECO:0007669"/>
    <property type="project" value="UniProtKB-SubCell"/>
</dbReference>
<comment type="caution">
    <text evidence="10">The sequence shown here is derived from an EMBL/GenBank/DDBJ whole genome shotgun (WGS) entry which is preliminary data.</text>
</comment>
<reference evidence="10 11" key="1">
    <citation type="journal article" date="2021" name="Commun. Biol.">
        <title>The genome of Shorea leprosula (Dipterocarpaceae) highlights the ecological relevance of drought in aseasonal tropical rainforests.</title>
        <authorList>
            <person name="Ng K.K.S."/>
            <person name="Kobayashi M.J."/>
            <person name="Fawcett J.A."/>
            <person name="Hatakeyama M."/>
            <person name="Paape T."/>
            <person name="Ng C.H."/>
            <person name="Ang C.C."/>
            <person name="Tnah L.H."/>
            <person name="Lee C.T."/>
            <person name="Nishiyama T."/>
            <person name="Sese J."/>
            <person name="O'Brien M.J."/>
            <person name="Copetti D."/>
            <person name="Mohd Noor M.I."/>
            <person name="Ong R.C."/>
            <person name="Putra M."/>
            <person name="Sireger I.Z."/>
            <person name="Indrioko S."/>
            <person name="Kosugi Y."/>
            <person name="Izuno A."/>
            <person name="Isagi Y."/>
            <person name="Lee S.L."/>
            <person name="Shimizu K.K."/>
        </authorList>
    </citation>
    <scope>NUCLEOTIDE SEQUENCE [LARGE SCALE GENOMIC DNA]</scope>
    <source>
        <strain evidence="10">214</strain>
    </source>
</reference>
<evidence type="ECO:0000256" key="2">
    <source>
        <dbReference type="ARBA" id="ARBA00022692"/>
    </source>
</evidence>
<keyword evidence="11" id="KW-1185">Reference proteome</keyword>
<dbReference type="EMBL" id="BPVZ01000063">
    <property type="protein sequence ID" value="GKV23665.1"/>
    <property type="molecule type" value="Genomic_DNA"/>
</dbReference>
<keyword evidence="6 9" id="KW-0472">Membrane</keyword>